<gene>
    <name evidence="2" type="ORF">OCTVUL_1B016648</name>
</gene>
<dbReference type="AlphaFoldDB" id="A0AA36BBR1"/>
<sequence>MSECKSGEEKEKDENNIEEVSEDETKENGKIEESTEEENESENKEETEWEIAGSKRKIKRNIKSLAKMPTQRRHEKAKQSKTKETREKEVLYMAVRTSNSRLMSRIQSNKKL</sequence>
<name>A0AA36BBR1_OCTVU</name>
<dbReference type="EMBL" id="OX597825">
    <property type="protein sequence ID" value="CAI9731099.1"/>
    <property type="molecule type" value="Genomic_DNA"/>
</dbReference>
<feature type="compositionally biased region" description="Acidic residues" evidence="1">
    <location>
        <begin position="16"/>
        <end position="25"/>
    </location>
</feature>
<evidence type="ECO:0000313" key="2">
    <source>
        <dbReference type="EMBL" id="CAI9731099.1"/>
    </source>
</evidence>
<feature type="compositionally biased region" description="Basic and acidic residues" evidence="1">
    <location>
        <begin position="77"/>
        <end position="87"/>
    </location>
</feature>
<organism evidence="2 3">
    <name type="scientific">Octopus vulgaris</name>
    <name type="common">Common octopus</name>
    <dbReference type="NCBI Taxonomy" id="6645"/>
    <lineage>
        <taxon>Eukaryota</taxon>
        <taxon>Metazoa</taxon>
        <taxon>Spiralia</taxon>
        <taxon>Lophotrochozoa</taxon>
        <taxon>Mollusca</taxon>
        <taxon>Cephalopoda</taxon>
        <taxon>Coleoidea</taxon>
        <taxon>Octopodiformes</taxon>
        <taxon>Octopoda</taxon>
        <taxon>Incirrata</taxon>
        <taxon>Octopodidae</taxon>
        <taxon>Octopus</taxon>
    </lineage>
</organism>
<reference evidence="2" key="1">
    <citation type="submission" date="2023-08" db="EMBL/GenBank/DDBJ databases">
        <authorList>
            <person name="Alioto T."/>
            <person name="Alioto T."/>
            <person name="Gomez Garrido J."/>
        </authorList>
    </citation>
    <scope>NUCLEOTIDE SEQUENCE</scope>
</reference>
<keyword evidence="3" id="KW-1185">Reference proteome</keyword>
<evidence type="ECO:0000256" key="1">
    <source>
        <dbReference type="SAM" id="MobiDB-lite"/>
    </source>
</evidence>
<feature type="compositionally biased region" description="Basic and acidic residues" evidence="1">
    <location>
        <begin position="1"/>
        <end position="15"/>
    </location>
</feature>
<proteinExistence type="predicted"/>
<dbReference type="Proteomes" id="UP001162480">
    <property type="component" value="Chromosome 12"/>
</dbReference>
<feature type="region of interest" description="Disordered" evidence="1">
    <location>
        <begin position="1"/>
        <end position="87"/>
    </location>
</feature>
<evidence type="ECO:0000313" key="3">
    <source>
        <dbReference type="Proteomes" id="UP001162480"/>
    </source>
</evidence>
<protein>
    <submittedName>
        <fullName evidence="2">Uncharacterized protein</fullName>
    </submittedName>
</protein>
<accession>A0AA36BBR1</accession>